<dbReference type="InterPro" id="IPR050604">
    <property type="entry name" value="PDZ-LIM_domain"/>
</dbReference>
<evidence type="ECO:0000313" key="6">
    <source>
        <dbReference type="RefSeq" id="XP_013385268.1"/>
    </source>
</evidence>
<sequence length="89" mass="9592">MTEGSRRLEVRALEVVLKGGSPWGFSLKGGAEIRSALTVSKVEPDGKANGLLEAGDILLSINDVHCRSRAEAIQLVKSAFNTLTLTVWR</sequence>
<dbReference type="InParanoid" id="A0A1S3HGQ6"/>
<dbReference type="PROSITE" id="PS50106">
    <property type="entry name" value="PDZ"/>
    <property type="match status" value="1"/>
</dbReference>
<evidence type="ECO:0000313" key="5">
    <source>
        <dbReference type="Proteomes" id="UP000085678"/>
    </source>
</evidence>
<dbReference type="KEGG" id="lak:106155136"/>
<evidence type="ECO:0000256" key="1">
    <source>
        <dbReference type="ARBA" id="ARBA00004496"/>
    </source>
</evidence>
<keyword evidence="5" id="KW-1185">Reference proteome</keyword>
<keyword evidence="2" id="KW-0963">Cytoplasm</keyword>
<reference evidence="6" key="1">
    <citation type="submission" date="2025-08" db="UniProtKB">
        <authorList>
            <consortium name="RefSeq"/>
        </authorList>
    </citation>
    <scope>IDENTIFICATION</scope>
    <source>
        <tissue evidence="6">Gonads</tissue>
    </source>
</reference>
<keyword evidence="3" id="KW-0862">Zinc</keyword>
<dbReference type="GeneID" id="106155136"/>
<dbReference type="PANTHER" id="PTHR24214">
    <property type="entry name" value="PDZ AND LIM DOMAIN PROTEIN ZASP"/>
    <property type="match status" value="1"/>
</dbReference>
<keyword evidence="3" id="KW-0479">Metal-binding</keyword>
<dbReference type="Pfam" id="PF00595">
    <property type="entry name" value="PDZ"/>
    <property type="match status" value="1"/>
</dbReference>
<dbReference type="GO" id="GO:0031941">
    <property type="term" value="C:filamentous actin"/>
    <property type="evidence" value="ECO:0007669"/>
    <property type="project" value="TreeGrafter"/>
</dbReference>
<dbReference type="OrthoDB" id="10063560at2759"/>
<evidence type="ECO:0000259" key="4">
    <source>
        <dbReference type="PROSITE" id="PS50106"/>
    </source>
</evidence>
<dbReference type="GO" id="GO:0061061">
    <property type="term" value="P:muscle structure development"/>
    <property type="evidence" value="ECO:0007669"/>
    <property type="project" value="TreeGrafter"/>
</dbReference>
<accession>A0A1S3HGQ6</accession>
<dbReference type="GO" id="GO:0051371">
    <property type="term" value="F:muscle alpha-actinin binding"/>
    <property type="evidence" value="ECO:0007669"/>
    <property type="project" value="TreeGrafter"/>
</dbReference>
<evidence type="ECO:0000256" key="2">
    <source>
        <dbReference type="ARBA" id="ARBA00022490"/>
    </source>
</evidence>
<proteinExistence type="predicted"/>
<dbReference type="STRING" id="7574.A0A1S3HGQ6"/>
<dbReference type="InterPro" id="IPR001478">
    <property type="entry name" value="PDZ"/>
</dbReference>
<evidence type="ECO:0000256" key="3">
    <source>
        <dbReference type="ARBA" id="ARBA00023038"/>
    </source>
</evidence>
<dbReference type="AlphaFoldDB" id="A0A1S3HGQ6"/>
<dbReference type="InterPro" id="IPR036034">
    <property type="entry name" value="PDZ_sf"/>
</dbReference>
<dbReference type="Gene3D" id="2.30.42.10">
    <property type="match status" value="1"/>
</dbReference>
<protein>
    <submittedName>
        <fullName evidence="6">Protein Shroom3-like</fullName>
    </submittedName>
</protein>
<comment type="subcellular location">
    <subcellularLocation>
        <location evidence="1">Cytoplasm</location>
    </subcellularLocation>
</comment>
<gene>
    <name evidence="6" type="primary">LOC106155136</name>
</gene>
<organism evidence="5 6">
    <name type="scientific">Lingula anatina</name>
    <name type="common">Brachiopod</name>
    <name type="synonym">Lingula unguis</name>
    <dbReference type="NCBI Taxonomy" id="7574"/>
    <lineage>
        <taxon>Eukaryota</taxon>
        <taxon>Metazoa</taxon>
        <taxon>Spiralia</taxon>
        <taxon>Lophotrochozoa</taxon>
        <taxon>Brachiopoda</taxon>
        <taxon>Linguliformea</taxon>
        <taxon>Lingulata</taxon>
        <taxon>Lingulida</taxon>
        <taxon>Linguloidea</taxon>
        <taxon>Lingulidae</taxon>
        <taxon>Lingula</taxon>
    </lineage>
</organism>
<dbReference type="GO" id="GO:0005912">
    <property type="term" value="C:adherens junction"/>
    <property type="evidence" value="ECO:0007669"/>
    <property type="project" value="TreeGrafter"/>
</dbReference>
<dbReference type="PANTHER" id="PTHR24214:SF38">
    <property type="entry name" value="PDZ AND LIM DOMAIN PROTEIN ZASP-RELATED"/>
    <property type="match status" value="1"/>
</dbReference>
<dbReference type="GO" id="GO:0005737">
    <property type="term" value="C:cytoplasm"/>
    <property type="evidence" value="ECO:0007669"/>
    <property type="project" value="UniProtKB-SubCell"/>
</dbReference>
<dbReference type="GO" id="GO:0001725">
    <property type="term" value="C:stress fiber"/>
    <property type="evidence" value="ECO:0007669"/>
    <property type="project" value="TreeGrafter"/>
</dbReference>
<feature type="domain" description="PDZ" evidence="4">
    <location>
        <begin position="12"/>
        <end position="89"/>
    </location>
</feature>
<name>A0A1S3HGQ6_LINAN</name>
<dbReference type="GO" id="GO:0003779">
    <property type="term" value="F:actin binding"/>
    <property type="evidence" value="ECO:0007669"/>
    <property type="project" value="TreeGrafter"/>
</dbReference>
<dbReference type="SUPFAM" id="SSF50156">
    <property type="entry name" value="PDZ domain-like"/>
    <property type="match status" value="1"/>
</dbReference>
<dbReference type="GO" id="GO:0030036">
    <property type="term" value="P:actin cytoskeleton organization"/>
    <property type="evidence" value="ECO:0007669"/>
    <property type="project" value="TreeGrafter"/>
</dbReference>
<dbReference type="RefSeq" id="XP_013385268.1">
    <property type="nucleotide sequence ID" value="XM_013529814.1"/>
</dbReference>
<dbReference type="SMART" id="SM00228">
    <property type="entry name" value="PDZ"/>
    <property type="match status" value="1"/>
</dbReference>
<keyword evidence="3" id="KW-0440">LIM domain</keyword>
<dbReference type="Proteomes" id="UP000085678">
    <property type="component" value="Unplaced"/>
</dbReference>